<gene>
    <name evidence="1" type="ORF">D9613_012402</name>
</gene>
<protein>
    <submittedName>
        <fullName evidence="1">Uncharacterized protein</fullName>
    </submittedName>
</protein>
<dbReference type="EMBL" id="JAACJL010000033">
    <property type="protein sequence ID" value="KAF4615746.1"/>
    <property type="molecule type" value="Genomic_DNA"/>
</dbReference>
<evidence type="ECO:0000313" key="1">
    <source>
        <dbReference type="EMBL" id="KAF4615746.1"/>
    </source>
</evidence>
<name>A0A8H4VM41_9AGAR</name>
<proteinExistence type="predicted"/>
<reference evidence="1 2" key="1">
    <citation type="submission" date="2019-12" db="EMBL/GenBank/DDBJ databases">
        <authorList>
            <person name="Floudas D."/>
            <person name="Bentzer J."/>
            <person name="Ahren D."/>
            <person name="Johansson T."/>
            <person name="Persson P."/>
            <person name="Tunlid A."/>
        </authorList>
    </citation>
    <scope>NUCLEOTIDE SEQUENCE [LARGE SCALE GENOMIC DNA]</scope>
    <source>
        <strain evidence="1 2">CBS 102.39</strain>
    </source>
</reference>
<evidence type="ECO:0000313" key="2">
    <source>
        <dbReference type="Proteomes" id="UP000521872"/>
    </source>
</evidence>
<sequence>MQMLPAEDRRILVALLKWSPSISQRLCNALESVMSPWIQKCTEEDYLLILHDLERSIQQSPIVWTDIAQINIRLDSIYARLQQVVPTLAVHGELRRETTAGDSASGFCLLRQGHEITIHGGSFTIYPPSANSAAHRSTHADRTSSALDVTLAPTLNVPTDRTQQALEEGTERENEPAVVDV</sequence>
<comment type="caution">
    <text evidence="1">The sequence shown here is derived from an EMBL/GenBank/DDBJ whole genome shotgun (WGS) entry which is preliminary data.</text>
</comment>
<keyword evidence="2" id="KW-1185">Reference proteome</keyword>
<accession>A0A8H4VM41</accession>
<dbReference type="AlphaFoldDB" id="A0A8H4VM41"/>
<organism evidence="1 2">
    <name type="scientific">Agrocybe pediades</name>
    <dbReference type="NCBI Taxonomy" id="84607"/>
    <lineage>
        <taxon>Eukaryota</taxon>
        <taxon>Fungi</taxon>
        <taxon>Dikarya</taxon>
        <taxon>Basidiomycota</taxon>
        <taxon>Agaricomycotina</taxon>
        <taxon>Agaricomycetes</taxon>
        <taxon>Agaricomycetidae</taxon>
        <taxon>Agaricales</taxon>
        <taxon>Agaricineae</taxon>
        <taxon>Strophariaceae</taxon>
        <taxon>Agrocybe</taxon>
    </lineage>
</organism>
<dbReference type="Proteomes" id="UP000521872">
    <property type="component" value="Unassembled WGS sequence"/>
</dbReference>